<evidence type="ECO:0000313" key="5">
    <source>
        <dbReference type="Proteomes" id="UP000235598"/>
    </source>
</evidence>
<dbReference type="PANTHER" id="PTHR43684:SF1">
    <property type="entry name" value="ENOYL-COA DELTA ISOMERASE 2"/>
    <property type="match status" value="1"/>
</dbReference>
<comment type="subcellular location">
    <subcellularLocation>
        <location evidence="1">Peroxisome</location>
    </subcellularLocation>
</comment>
<gene>
    <name evidence="4" type="ORF">CJ199_13060</name>
</gene>
<dbReference type="Gene3D" id="3.90.226.10">
    <property type="entry name" value="2-enoyl-CoA Hydratase, Chain A, domain 1"/>
    <property type="match status" value="1"/>
</dbReference>
<feature type="non-terminal residue" evidence="4">
    <location>
        <position position="99"/>
    </location>
</feature>
<evidence type="ECO:0000256" key="3">
    <source>
        <dbReference type="ARBA" id="ARBA00023235"/>
    </source>
</evidence>
<dbReference type="SUPFAM" id="SSF52096">
    <property type="entry name" value="ClpP/crotonase"/>
    <property type="match status" value="1"/>
</dbReference>
<dbReference type="RefSeq" id="WP_257994639.1">
    <property type="nucleotide sequence ID" value="NZ_PNHK01000212.1"/>
</dbReference>
<keyword evidence="2" id="KW-0576">Peroxisome</keyword>
<proteinExistence type="predicted"/>
<sequence length="99" mass="10785">ERVFSAGNDLGDFQNTPAEAGLSRPVFRFLHTLAVFPKPLVAAVCGPAVGIGTTMLLHCDLVYAGTKRPEVLRKEILERIEHEGQTFSAMLHEPAAREA</sequence>
<keyword evidence="3" id="KW-0413">Isomerase</keyword>
<dbReference type="AlphaFoldDB" id="A0A2N6VJE7"/>
<evidence type="ECO:0000256" key="1">
    <source>
        <dbReference type="ARBA" id="ARBA00004275"/>
    </source>
</evidence>
<accession>A0A2N6VJE7</accession>
<comment type="caution">
    <text evidence="4">The sequence shown here is derived from an EMBL/GenBank/DDBJ whole genome shotgun (WGS) entry which is preliminary data.</text>
</comment>
<dbReference type="InterPro" id="IPR001753">
    <property type="entry name" value="Enoyl-CoA_hydra/iso"/>
</dbReference>
<evidence type="ECO:0000313" key="4">
    <source>
        <dbReference type="EMBL" id="PMD04265.1"/>
    </source>
</evidence>
<protein>
    <recommendedName>
        <fullName evidence="6">Enoyl-CoA hydratase</fullName>
    </recommendedName>
</protein>
<dbReference type="CDD" id="cd06558">
    <property type="entry name" value="crotonase-like"/>
    <property type="match status" value="1"/>
</dbReference>
<organism evidence="4 5">
    <name type="scientific">Brevibacterium paucivorans</name>
    <dbReference type="NCBI Taxonomy" id="170994"/>
    <lineage>
        <taxon>Bacteria</taxon>
        <taxon>Bacillati</taxon>
        <taxon>Actinomycetota</taxon>
        <taxon>Actinomycetes</taxon>
        <taxon>Micrococcales</taxon>
        <taxon>Brevibacteriaceae</taxon>
        <taxon>Brevibacterium</taxon>
    </lineage>
</organism>
<name>A0A2N6VJE7_9MICO</name>
<dbReference type="InterPro" id="IPR029045">
    <property type="entry name" value="ClpP/crotonase-like_dom_sf"/>
</dbReference>
<feature type="non-terminal residue" evidence="4">
    <location>
        <position position="1"/>
    </location>
</feature>
<dbReference type="Pfam" id="PF00378">
    <property type="entry name" value="ECH_1"/>
    <property type="match status" value="1"/>
</dbReference>
<dbReference type="Proteomes" id="UP000235598">
    <property type="component" value="Unassembled WGS sequence"/>
</dbReference>
<dbReference type="EMBL" id="PNHK01000212">
    <property type="protein sequence ID" value="PMD04265.1"/>
    <property type="molecule type" value="Genomic_DNA"/>
</dbReference>
<evidence type="ECO:0008006" key="6">
    <source>
        <dbReference type="Google" id="ProtNLM"/>
    </source>
</evidence>
<dbReference type="GO" id="GO:0004165">
    <property type="term" value="F:delta(3)-delta(2)-enoyl-CoA isomerase activity"/>
    <property type="evidence" value="ECO:0007669"/>
    <property type="project" value="UniProtKB-ARBA"/>
</dbReference>
<dbReference type="PANTHER" id="PTHR43684">
    <property type="match status" value="1"/>
</dbReference>
<dbReference type="InterPro" id="IPR051053">
    <property type="entry name" value="ECH/Chromodomain_protein"/>
</dbReference>
<reference evidence="4 5" key="1">
    <citation type="submission" date="2017-09" db="EMBL/GenBank/DDBJ databases">
        <title>Bacterial strain isolated from the female urinary microbiota.</title>
        <authorList>
            <person name="Thomas-White K."/>
            <person name="Kumar N."/>
            <person name="Forster S."/>
            <person name="Putonti C."/>
            <person name="Lawley T."/>
            <person name="Wolfe A.J."/>
        </authorList>
    </citation>
    <scope>NUCLEOTIDE SEQUENCE [LARGE SCALE GENOMIC DNA]</scope>
    <source>
        <strain evidence="4 5">UMB1301</strain>
    </source>
</reference>
<evidence type="ECO:0000256" key="2">
    <source>
        <dbReference type="ARBA" id="ARBA00023140"/>
    </source>
</evidence>